<reference evidence="3" key="2">
    <citation type="submission" date="2015-01" db="EMBL/GenBank/DDBJ databases">
        <title>Evolutionary Origins and Diversification of the Mycorrhizal Mutualists.</title>
        <authorList>
            <consortium name="DOE Joint Genome Institute"/>
            <consortium name="Mycorrhizal Genomics Consortium"/>
            <person name="Kohler A."/>
            <person name="Kuo A."/>
            <person name="Nagy L.G."/>
            <person name="Floudas D."/>
            <person name="Copeland A."/>
            <person name="Barry K.W."/>
            <person name="Cichocki N."/>
            <person name="Veneault-Fourrey C."/>
            <person name="LaButti K."/>
            <person name="Lindquist E.A."/>
            <person name="Lipzen A."/>
            <person name="Lundell T."/>
            <person name="Morin E."/>
            <person name="Murat C."/>
            <person name="Riley R."/>
            <person name="Ohm R."/>
            <person name="Sun H."/>
            <person name="Tunlid A."/>
            <person name="Henrissat B."/>
            <person name="Grigoriev I.V."/>
            <person name="Hibbett D.S."/>
            <person name="Martin F."/>
        </authorList>
    </citation>
    <scope>NUCLEOTIDE SEQUENCE [LARGE SCALE GENOMIC DNA]</scope>
    <source>
        <strain evidence="3">h7</strain>
    </source>
</reference>
<dbReference type="HOGENOM" id="CLU_043420_1_0_1"/>
<dbReference type="EMBL" id="KN831797">
    <property type="protein sequence ID" value="KIM37481.1"/>
    <property type="molecule type" value="Genomic_DNA"/>
</dbReference>
<sequence>METPIQHRSDLPKDHWQENDPKDVAIKVSTDPCVFNHFPGFPQFVRNIKPFSPQQSYVRSMFATGHGYPMYDAVTVARIPDDYKAVRGISIGDVGVLSHEGEFLFAFNIFLPSDHPYNKGRPPESFSPLEPLEESEIQTVDEYFPRGAVVTSKGIKVIRHSENPLHLSFRSSERIGGLLVLPEGATRQDASTERIHKYVARHAHDWAYFFAQLRWFPSTNGSTYVVTGVDKASDCSTMAFQVQPNTSPKIMARYEKKALRASDGLSAARNAIKRGVTTPPSLSLCVFLRGIRIGVRRTEWIENTERPRNPEFTTPYTELYLPPSWVAVARAKLALRLGIRDRPIFTYFAVSSISRF</sequence>
<evidence type="ECO:0000313" key="3">
    <source>
        <dbReference type="Proteomes" id="UP000053424"/>
    </source>
</evidence>
<dbReference type="Proteomes" id="UP000053424">
    <property type="component" value="Unassembled WGS sequence"/>
</dbReference>
<protein>
    <submittedName>
        <fullName evidence="2">Uncharacterized protein</fullName>
    </submittedName>
</protein>
<gene>
    <name evidence="2" type="ORF">M413DRAFT_30940</name>
</gene>
<dbReference type="AlphaFoldDB" id="A0A0C3C1A9"/>
<accession>A0A0C3C1A9</accession>
<evidence type="ECO:0000313" key="2">
    <source>
        <dbReference type="EMBL" id="KIM37481.1"/>
    </source>
</evidence>
<dbReference type="OrthoDB" id="3222453at2759"/>
<name>A0A0C3C1A9_HEBCY</name>
<organism evidence="2 3">
    <name type="scientific">Hebeloma cylindrosporum</name>
    <dbReference type="NCBI Taxonomy" id="76867"/>
    <lineage>
        <taxon>Eukaryota</taxon>
        <taxon>Fungi</taxon>
        <taxon>Dikarya</taxon>
        <taxon>Basidiomycota</taxon>
        <taxon>Agaricomycotina</taxon>
        <taxon>Agaricomycetes</taxon>
        <taxon>Agaricomycetidae</taxon>
        <taxon>Agaricales</taxon>
        <taxon>Agaricineae</taxon>
        <taxon>Hymenogastraceae</taxon>
        <taxon>Hebeloma</taxon>
    </lineage>
</organism>
<feature type="region of interest" description="Disordered" evidence="1">
    <location>
        <begin position="1"/>
        <end position="20"/>
    </location>
</feature>
<proteinExistence type="predicted"/>
<keyword evidence="3" id="KW-1185">Reference proteome</keyword>
<reference evidence="2 3" key="1">
    <citation type="submission" date="2014-04" db="EMBL/GenBank/DDBJ databases">
        <authorList>
            <consortium name="DOE Joint Genome Institute"/>
            <person name="Kuo A."/>
            <person name="Gay G."/>
            <person name="Dore J."/>
            <person name="Kohler A."/>
            <person name="Nagy L.G."/>
            <person name="Floudas D."/>
            <person name="Copeland A."/>
            <person name="Barry K.W."/>
            <person name="Cichocki N."/>
            <person name="Veneault-Fourrey C."/>
            <person name="LaButti K."/>
            <person name="Lindquist E.A."/>
            <person name="Lipzen A."/>
            <person name="Lundell T."/>
            <person name="Morin E."/>
            <person name="Murat C."/>
            <person name="Sun H."/>
            <person name="Tunlid A."/>
            <person name="Henrissat B."/>
            <person name="Grigoriev I.V."/>
            <person name="Hibbett D.S."/>
            <person name="Martin F."/>
            <person name="Nordberg H.P."/>
            <person name="Cantor M.N."/>
            <person name="Hua S.X."/>
        </authorList>
    </citation>
    <scope>NUCLEOTIDE SEQUENCE [LARGE SCALE GENOMIC DNA]</scope>
    <source>
        <strain evidence="3">h7</strain>
    </source>
</reference>
<evidence type="ECO:0000256" key="1">
    <source>
        <dbReference type="SAM" id="MobiDB-lite"/>
    </source>
</evidence>